<dbReference type="PROSITE" id="PS00039">
    <property type="entry name" value="DEAD_ATP_HELICASE"/>
    <property type="match status" value="1"/>
</dbReference>
<gene>
    <name evidence="15" type="primary">LOC113496755</name>
</gene>
<dbReference type="EC" id="3.6.4.13" evidence="10"/>
<evidence type="ECO:0000313" key="15">
    <source>
        <dbReference type="RefSeq" id="XP_026731878.1"/>
    </source>
</evidence>
<dbReference type="InParanoid" id="A0A7E5VU67"/>
<comment type="similarity">
    <text evidence="6">Belongs to the DEAD box helicase family. DDX18/HAS1 subfamily.</text>
</comment>
<dbReference type="PROSITE" id="PS51192">
    <property type="entry name" value="HELICASE_ATP_BIND_1"/>
    <property type="match status" value="1"/>
</dbReference>
<dbReference type="PROSITE" id="PS51195">
    <property type="entry name" value="Q_MOTIF"/>
    <property type="match status" value="1"/>
</dbReference>
<accession>A0A7E5VU67</accession>
<comment type="catalytic activity">
    <reaction evidence="7 10">
        <text>ATP + H2O = ADP + phosphate + H(+)</text>
        <dbReference type="Rhea" id="RHEA:13065"/>
        <dbReference type="ChEBI" id="CHEBI:15377"/>
        <dbReference type="ChEBI" id="CHEBI:15378"/>
        <dbReference type="ChEBI" id="CHEBI:30616"/>
        <dbReference type="ChEBI" id="CHEBI:43474"/>
        <dbReference type="ChEBI" id="CHEBI:456216"/>
        <dbReference type="EC" id="3.6.4.13"/>
    </reaction>
</comment>
<evidence type="ECO:0000256" key="4">
    <source>
        <dbReference type="ARBA" id="ARBA00022840"/>
    </source>
</evidence>
<dbReference type="GO" id="GO:0003724">
    <property type="term" value="F:RNA helicase activity"/>
    <property type="evidence" value="ECO:0007669"/>
    <property type="project" value="UniProtKB-EC"/>
</dbReference>
<evidence type="ECO:0000313" key="14">
    <source>
        <dbReference type="Proteomes" id="UP000322000"/>
    </source>
</evidence>
<name>A0A7E5VU67_TRINI</name>
<dbReference type="InterPro" id="IPR001650">
    <property type="entry name" value="Helicase_C-like"/>
</dbReference>
<feature type="domain" description="Helicase C-terminal" evidence="12">
    <location>
        <begin position="268"/>
        <end position="425"/>
    </location>
</feature>
<dbReference type="SMART" id="SM00490">
    <property type="entry name" value="HELICc"/>
    <property type="match status" value="1"/>
</dbReference>
<evidence type="ECO:0000256" key="6">
    <source>
        <dbReference type="ARBA" id="ARBA00024357"/>
    </source>
</evidence>
<dbReference type="KEGG" id="tnl:113496755"/>
<dbReference type="AlphaFoldDB" id="A0A7E5VU67"/>
<evidence type="ECO:0000256" key="5">
    <source>
        <dbReference type="ARBA" id="ARBA00022884"/>
    </source>
</evidence>
<dbReference type="OrthoDB" id="10259640at2759"/>
<keyword evidence="14" id="KW-1185">Reference proteome</keyword>
<dbReference type="InterPro" id="IPR014001">
    <property type="entry name" value="Helicase_ATP-bd"/>
</dbReference>
<dbReference type="GO" id="GO:0016787">
    <property type="term" value="F:hydrolase activity"/>
    <property type="evidence" value="ECO:0007669"/>
    <property type="project" value="UniProtKB-KW"/>
</dbReference>
<evidence type="ECO:0000256" key="9">
    <source>
        <dbReference type="RuleBase" id="RU000492"/>
    </source>
</evidence>
<comment type="domain">
    <text evidence="10">The Q motif is unique to and characteristic of the DEAD box family of RNA helicases and controls ATP binding and hydrolysis.</text>
</comment>
<sequence length="488" mass="55126">MRLRLNNTNCKRRNVSVLCTSLFKMDVDEIVSKSCFSMLEGKVDSRILKELKVMGFEKPTRIQAEVLPPLLQGKDLIGAAKTGSGKTLAFLIPVVDNLLKLGTLGKLGTRCIILSPTRELALQTSDVLKKLLVNIHLSHCLIVGGEKRAKDILKLKKGVNIIVSTPGRLLDHLQSTENFNCNKLQCLVLDEADKLLEAGFQKHITGIIKLLPKKRQTVLFSATIDENVKNLARLAMRNDPVLVSVSDNKTSTVSGLQQGYYICPVEKRMSWLYKMLKKSKKLKVMVFFSSCRSVDFHYEFFKVHCKASILSIHGQQSQARRKEAFHSFTEAHNGVLFCTDVAARGLDIPSVDWIVQYDPPSDPKEYIHRVGRTARGLNNRGNAVILLRPEEEEFIKFLEKEKVYLDKYTFGEPPDEVQEMLEDLISNNGVMKTSARKAYLSFLRCYKTHPLKKIFNINSLDLKLAARAFGFKEQPHVDFLPKNNSAST</sequence>
<dbReference type="GeneID" id="113496755"/>
<dbReference type="SMART" id="SM00487">
    <property type="entry name" value="DEXDc"/>
    <property type="match status" value="1"/>
</dbReference>
<keyword evidence="4 9" id="KW-0067">ATP-binding</keyword>
<comment type="function">
    <text evidence="10">RNA helicase.</text>
</comment>
<keyword evidence="1 9" id="KW-0547">Nucleotide-binding</keyword>
<evidence type="ECO:0000256" key="10">
    <source>
        <dbReference type="RuleBase" id="RU365068"/>
    </source>
</evidence>
<dbReference type="InterPro" id="IPR014014">
    <property type="entry name" value="RNA_helicase_DEAD_Q_motif"/>
</dbReference>
<evidence type="ECO:0000259" key="13">
    <source>
        <dbReference type="PROSITE" id="PS51195"/>
    </source>
</evidence>
<dbReference type="GO" id="GO:0005524">
    <property type="term" value="F:ATP binding"/>
    <property type="evidence" value="ECO:0007669"/>
    <property type="project" value="UniProtKB-UniRule"/>
</dbReference>
<organism evidence="14 15">
    <name type="scientific">Trichoplusia ni</name>
    <name type="common">Cabbage looper</name>
    <dbReference type="NCBI Taxonomy" id="7111"/>
    <lineage>
        <taxon>Eukaryota</taxon>
        <taxon>Metazoa</taxon>
        <taxon>Ecdysozoa</taxon>
        <taxon>Arthropoda</taxon>
        <taxon>Hexapoda</taxon>
        <taxon>Insecta</taxon>
        <taxon>Pterygota</taxon>
        <taxon>Neoptera</taxon>
        <taxon>Endopterygota</taxon>
        <taxon>Lepidoptera</taxon>
        <taxon>Glossata</taxon>
        <taxon>Ditrysia</taxon>
        <taxon>Noctuoidea</taxon>
        <taxon>Noctuidae</taxon>
        <taxon>Plusiinae</taxon>
        <taxon>Trichoplusia</taxon>
    </lineage>
</organism>
<dbReference type="SUPFAM" id="SSF52540">
    <property type="entry name" value="P-loop containing nucleoside triphosphate hydrolases"/>
    <property type="match status" value="1"/>
</dbReference>
<dbReference type="PROSITE" id="PS51194">
    <property type="entry name" value="HELICASE_CTER"/>
    <property type="match status" value="1"/>
</dbReference>
<feature type="short sequence motif" description="Q motif" evidence="8">
    <location>
        <begin position="36"/>
        <end position="64"/>
    </location>
</feature>
<evidence type="ECO:0000256" key="7">
    <source>
        <dbReference type="ARBA" id="ARBA00047984"/>
    </source>
</evidence>
<dbReference type="CDD" id="cd00268">
    <property type="entry name" value="DEADc"/>
    <property type="match status" value="1"/>
</dbReference>
<dbReference type="Pfam" id="PF13959">
    <property type="entry name" value="CTE_SPB4"/>
    <property type="match status" value="1"/>
</dbReference>
<dbReference type="InterPro" id="IPR027417">
    <property type="entry name" value="P-loop_NTPase"/>
</dbReference>
<reference evidence="15" key="1">
    <citation type="submission" date="2025-08" db="UniProtKB">
        <authorList>
            <consortium name="RefSeq"/>
        </authorList>
    </citation>
    <scope>IDENTIFICATION</scope>
</reference>
<dbReference type="Gene3D" id="3.40.50.300">
    <property type="entry name" value="P-loop containing nucleotide triphosphate hydrolases"/>
    <property type="match status" value="2"/>
</dbReference>
<dbReference type="InterPro" id="IPR011545">
    <property type="entry name" value="DEAD/DEAH_box_helicase_dom"/>
</dbReference>
<dbReference type="Pfam" id="PF00270">
    <property type="entry name" value="DEAD"/>
    <property type="match status" value="1"/>
</dbReference>
<evidence type="ECO:0000259" key="12">
    <source>
        <dbReference type="PROSITE" id="PS51194"/>
    </source>
</evidence>
<dbReference type="InterPro" id="IPR044742">
    <property type="entry name" value="DEAD/DEAH_RhlB"/>
</dbReference>
<evidence type="ECO:0000259" key="11">
    <source>
        <dbReference type="PROSITE" id="PS51192"/>
    </source>
</evidence>
<dbReference type="RefSeq" id="XP_026731878.1">
    <property type="nucleotide sequence ID" value="XM_026876077.1"/>
</dbReference>
<dbReference type="InterPro" id="IPR000629">
    <property type="entry name" value="RNA-helicase_DEAD-box_CS"/>
</dbReference>
<proteinExistence type="inferred from homology"/>
<dbReference type="Pfam" id="PF00271">
    <property type="entry name" value="Helicase_C"/>
    <property type="match status" value="1"/>
</dbReference>
<keyword evidence="3 9" id="KW-0347">Helicase</keyword>
<evidence type="ECO:0000256" key="2">
    <source>
        <dbReference type="ARBA" id="ARBA00022801"/>
    </source>
</evidence>
<dbReference type="GO" id="GO:0003723">
    <property type="term" value="F:RNA binding"/>
    <property type="evidence" value="ECO:0007669"/>
    <property type="project" value="UniProtKB-UniRule"/>
</dbReference>
<feature type="domain" description="DEAD-box RNA helicase Q" evidence="13">
    <location>
        <begin position="36"/>
        <end position="64"/>
    </location>
</feature>
<dbReference type="InterPro" id="IPR025313">
    <property type="entry name" value="SPB4-like_CTE"/>
</dbReference>
<evidence type="ECO:0000256" key="1">
    <source>
        <dbReference type="ARBA" id="ARBA00022741"/>
    </source>
</evidence>
<dbReference type="FunFam" id="3.40.50.300:FF:000379">
    <property type="entry name" value="RNA helicase"/>
    <property type="match status" value="1"/>
</dbReference>
<feature type="domain" description="Helicase ATP-binding" evidence="11">
    <location>
        <begin position="67"/>
        <end position="242"/>
    </location>
</feature>
<dbReference type="Proteomes" id="UP000322000">
    <property type="component" value="Chromosome 8"/>
</dbReference>
<protein>
    <recommendedName>
        <fullName evidence="10">ATP-dependent RNA helicase</fullName>
        <ecNumber evidence="10">3.6.4.13</ecNumber>
    </recommendedName>
</protein>
<evidence type="ECO:0000256" key="3">
    <source>
        <dbReference type="ARBA" id="ARBA00022806"/>
    </source>
</evidence>
<keyword evidence="5 10" id="KW-0694">RNA-binding</keyword>
<keyword evidence="2 9" id="KW-0378">Hydrolase</keyword>
<evidence type="ECO:0000256" key="8">
    <source>
        <dbReference type="PROSITE-ProRule" id="PRU00552"/>
    </source>
</evidence>
<dbReference type="SMART" id="SM01178">
    <property type="entry name" value="DUF4217"/>
    <property type="match status" value="1"/>
</dbReference>
<dbReference type="GO" id="GO:0010468">
    <property type="term" value="P:regulation of gene expression"/>
    <property type="evidence" value="ECO:0007669"/>
    <property type="project" value="UniProtKB-ARBA"/>
</dbReference>
<dbReference type="PANTHER" id="PTHR24031">
    <property type="entry name" value="RNA HELICASE"/>
    <property type="match status" value="1"/>
</dbReference>
<dbReference type="CDD" id="cd18787">
    <property type="entry name" value="SF2_C_DEAD"/>
    <property type="match status" value="1"/>
</dbReference>